<accession>A0A075AQX9</accession>
<dbReference type="HOGENOM" id="CLU_1797564_0_0_1"/>
<reference evidence="3 4" key="1">
    <citation type="journal article" date="2013" name="Curr. Biol.">
        <title>Shared signatures of parasitism and phylogenomics unite Cryptomycota and microsporidia.</title>
        <authorList>
            <person name="James T.Y."/>
            <person name="Pelin A."/>
            <person name="Bonen L."/>
            <person name="Ahrendt S."/>
            <person name="Sain D."/>
            <person name="Corradi N."/>
            <person name="Stajich J.E."/>
        </authorList>
    </citation>
    <scope>NUCLEOTIDE SEQUENCE [LARGE SCALE GENOMIC DNA]</scope>
    <source>
        <strain evidence="3 4">CSF55</strain>
    </source>
</reference>
<dbReference type="Proteomes" id="UP000030755">
    <property type="component" value="Unassembled WGS sequence"/>
</dbReference>
<dbReference type="PANTHER" id="PTHR14189">
    <property type="entry name" value="PROTEIN PHOSPHATASE METHYLESTERASE-1 RELATED"/>
    <property type="match status" value="1"/>
</dbReference>
<dbReference type="Gene3D" id="3.40.50.1820">
    <property type="entry name" value="alpha/beta hydrolase"/>
    <property type="match status" value="1"/>
</dbReference>
<dbReference type="InterPro" id="IPR029058">
    <property type="entry name" value="AB_hydrolase_fold"/>
</dbReference>
<sequence>MEALPSMMDFLRKRPQKFNSIDEAVSWRMNYCISSKTVLNIDSAKISIPSQLIQQPGCDWYTWRTNLKLTESFWKGWFEGLSSKFLSIKAAKLLILAGTDRIDKTLMIGQMQERKISNNHAAPVRTLHPGRFSGESSGCIVNIL</sequence>
<dbReference type="OrthoDB" id="194865at2759"/>
<dbReference type="EMBL" id="KE561300">
    <property type="protein sequence ID" value="EPZ31090.1"/>
    <property type="molecule type" value="Genomic_DNA"/>
</dbReference>
<organism evidence="3 4">
    <name type="scientific">Rozella allomycis (strain CSF55)</name>
    <dbReference type="NCBI Taxonomy" id="988480"/>
    <lineage>
        <taxon>Eukaryota</taxon>
        <taxon>Fungi</taxon>
        <taxon>Fungi incertae sedis</taxon>
        <taxon>Cryptomycota</taxon>
        <taxon>Cryptomycota incertae sedis</taxon>
        <taxon>Rozella</taxon>
    </lineage>
</organism>
<dbReference type="EC" id="3.1.1.-" evidence="3"/>
<keyword evidence="4" id="KW-1185">Reference proteome</keyword>
<dbReference type="AlphaFoldDB" id="A0A075AQX9"/>
<evidence type="ECO:0000313" key="3">
    <source>
        <dbReference type="EMBL" id="EPZ31090.1"/>
    </source>
</evidence>
<proteinExistence type="predicted"/>
<protein>
    <submittedName>
        <fullName evidence="3">Protein phosphatase methylesterase, eukaryotic domain-containing protein</fullName>
        <ecNumber evidence="3">3.1.1.-</ecNumber>
    </submittedName>
</protein>
<dbReference type="InterPro" id="IPR016812">
    <property type="entry name" value="PPase_methylesterase_euk"/>
</dbReference>
<evidence type="ECO:0000256" key="1">
    <source>
        <dbReference type="ARBA" id="ARBA00022487"/>
    </source>
</evidence>
<evidence type="ECO:0000313" key="4">
    <source>
        <dbReference type="Proteomes" id="UP000030755"/>
    </source>
</evidence>
<dbReference type="PANTHER" id="PTHR14189:SF0">
    <property type="entry name" value="PROTEIN PHOSPHATASE METHYLESTERASE 1"/>
    <property type="match status" value="1"/>
</dbReference>
<gene>
    <name evidence="3" type="ORF">O9G_001001</name>
</gene>
<name>A0A075AQX9_ROZAC</name>
<dbReference type="STRING" id="988480.A0A075AQX9"/>
<evidence type="ECO:0000256" key="2">
    <source>
        <dbReference type="ARBA" id="ARBA00022801"/>
    </source>
</evidence>
<dbReference type="GO" id="GO:0051723">
    <property type="term" value="F:protein methylesterase activity"/>
    <property type="evidence" value="ECO:0007669"/>
    <property type="project" value="InterPro"/>
</dbReference>
<keyword evidence="2 3" id="KW-0378">Hydrolase</keyword>
<keyword evidence="1" id="KW-0719">Serine esterase</keyword>